<dbReference type="EMBL" id="CAEZWS010000029">
    <property type="protein sequence ID" value="CAB4664798.1"/>
    <property type="molecule type" value="Genomic_DNA"/>
</dbReference>
<proteinExistence type="predicted"/>
<name>A0A6J6LUV8_9ZZZZ</name>
<sequence length="124" mass="13264">MRERVVAVALFTNPSGPRRNKSTNSIGKKIAEATASAATPPLQVAIVNPHVANISARDEIKIPTVPKARAISRTPKQTAMATKTAKTSLRKASANQTSATRDRPTTTEGKNLRPARRLISSLIV</sequence>
<feature type="region of interest" description="Disordered" evidence="1">
    <location>
        <begin position="71"/>
        <end position="124"/>
    </location>
</feature>
<organism evidence="2">
    <name type="scientific">freshwater metagenome</name>
    <dbReference type="NCBI Taxonomy" id="449393"/>
    <lineage>
        <taxon>unclassified sequences</taxon>
        <taxon>metagenomes</taxon>
        <taxon>ecological metagenomes</taxon>
    </lineage>
</organism>
<reference evidence="2" key="1">
    <citation type="submission" date="2020-05" db="EMBL/GenBank/DDBJ databases">
        <authorList>
            <person name="Chiriac C."/>
            <person name="Salcher M."/>
            <person name="Ghai R."/>
            <person name="Kavagutti S V."/>
        </authorList>
    </citation>
    <scope>NUCLEOTIDE SEQUENCE</scope>
</reference>
<protein>
    <submittedName>
        <fullName evidence="2">Unannotated protein</fullName>
    </submittedName>
</protein>
<dbReference type="EMBL" id="CAFBQZ010000014">
    <property type="protein sequence ID" value="CAB5070832.1"/>
    <property type="molecule type" value="Genomic_DNA"/>
</dbReference>
<gene>
    <name evidence="2" type="ORF">UFOPK2288_00701</name>
    <name evidence="3" type="ORF">UFOPK4372_00336</name>
</gene>
<accession>A0A6J6LUV8</accession>
<dbReference type="AlphaFoldDB" id="A0A6J6LUV8"/>
<feature type="compositionally biased region" description="Low complexity" evidence="1">
    <location>
        <begin position="74"/>
        <end position="87"/>
    </location>
</feature>
<evidence type="ECO:0000256" key="1">
    <source>
        <dbReference type="SAM" id="MobiDB-lite"/>
    </source>
</evidence>
<evidence type="ECO:0000313" key="3">
    <source>
        <dbReference type="EMBL" id="CAB5070832.1"/>
    </source>
</evidence>
<evidence type="ECO:0000313" key="2">
    <source>
        <dbReference type="EMBL" id="CAB4664798.1"/>
    </source>
</evidence>